<reference evidence="1 2" key="1">
    <citation type="submission" date="2020-02" db="EMBL/GenBank/DDBJ databases">
        <title>Newly sequenced genome of strain CSTR1 showed variability in Candidatus Kuenenia stuttgartiensis genomes.</title>
        <authorList>
            <person name="Ding C."/>
            <person name="Adrian L."/>
        </authorList>
    </citation>
    <scope>NUCLEOTIDE SEQUENCE [LARGE SCALE GENOMIC DNA]</scope>
    <source>
        <strain evidence="1 2">CSTR1</strain>
    </source>
</reference>
<name>A0A6G7GXK1_KUEST</name>
<gene>
    <name evidence="1" type="ORF">KsCSTR_47060</name>
</gene>
<accession>A0A6G7GXK1</accession>
<proteinExistence type="predicted"/>
<organism evidence="1 2">
    <name type="scientific">Kuenenia stuttgartiensis</name>
    <dbReference type="NCBI Taxonomy" id="174633"/>
    <lineage>
        <taxon>Bacteria</taxon>
        <taxon>Pseudomonadati</taxon>
        <taxon>Planctomycetota</taxon>
        <taxon>Candidatus Brocadiia</taxon>
        <taxon>Candidatus Brocadiales</taxon>
        <taxon>Candidatus Brocadiaceae</taxon>
        <taxon>Candidatus Kuenenia</taxon>
    </lineage>
</organism>
<sequence length="49" mass="5771">MLYIRFLTTEMYPFKIELFTDFPAFHLTLKHCLIGVYPDIVDDKMGKTG</sequence>
<evidence type="ECO:0000313" key="2">
    <source>
        <dbReference type="Proteomes" id="UP000501926"/>
    </source>
</evidence>
<dbReference type="AlphaFoldDB" id="A0A6G7GXK1"/>
<dbReference type="EMBL" id="CP049055">
    <property type="protein sequence ID" value="QII14084.1"/>
    <property type="molecule type" value="Genomic_DNA"/>
</dbReference>
<evidence type="ECO:0000313" key="1">
    <source>
        <dbReference type="EMBL" id="QII14084.1"/>
    </source>
</evidence>
<protein>
    <submittedName>
        <fullName evidence="1">Uncharacterized protein</fullName>
    </submittedName>
</protein>
<dbReference type="Proteomes" id="UP000501926">
    <property type="component" value="Chromosome"/>
</dbReference>